<gene>
    <name evidence="2" type="ORF">SAMN04488074_109211</name>
</gene>
<reference evidence="3" key="1">
    <citation type="submission" date="2016-10" db="EMBL/GenBank/DDBJ databases">
        <authorList>
            <person name="Varghese N."/>
            <person name="Submissions S."/>
        </authorList>
    </citation>
    <scope>NUCLEOTIDE SEQUENCE [LARGE SCALE GENOMIC DNA]</scope>
    <source>
        <strain evidence="3">DSM 44796</strain>
    </source>
</reference>
<accession>A0A1G9HYN0</accession>
<dbReference type="EMBL" id="FNET01000009">
    <property type="protein sequence ID" value="SDL18078.1"/>
    <property type="molecule type" value="Genomic_DNA"/>
</dbReference>
<protein>
    <submittedName>
        <fullName evidence="2">Uncharacterized protein</fullName>
    </submittedName>
</protein>
<evidence type="ECO:0000313" key="3">
    <source>
        <dbReference type="Proteomes" id="UP000199682"/>
    </source>
</evidence>
<proteinExistence type="predicted"/>
<feature type="region of interest" description="Disordered" evidence="1">
    <location>
        <begin position="68"/>
        <end position="91"/>
    </location>
</feature>
<sequence length="91" mass="10291">MLSYRNRRTGEVHVPEPGSWMADRLDGLPQVWEPVESVEGTLPPVRPARSARKSEWVAYALTRGYTREDAESLSRDDLARLLDDPDAEPEA</sequence>
<feature type="compositionally biased region" description="Basic and acidic residues" evidence="1">
    <location>
        <begin position="68"/>
        <end position="83"/>
    </location>
</feature>
<organism evidence="2 3">
    <name type="scientific">Lentzea albidocapillata subsp. violacea</name>
    <dbReference type="NCBI Taxonomy" id="128104"/>
    <lineage>
        <taxon>Bacteria</taxon>
        <taxon>Bacillati</taxon>
        <taxon>Actinomycetota</taxon>
        <taxon>Actinomycetes</taxon>
        <taxon>Pseudonocardiales</taxon>
        <taxon>Pseudonocardiaceae</taxon>
        <taxon>Lentzea</taxon>
    </lineage>
</organism>
<evidence type="ECO:0000313" key="2">
    <source>
        <dbReference type="EMBL" id="SDL18078.1"/>
    </source>
</evidence>
<name>A0A1G9HYN0_9PSEU</name>
<dbReference type="AlphaFoldDB" id="A0A1G9HYN0"/>
<dbReference type="Proteomes" id="UP000199682">
    <property type="component" value="Unassembled WGS sequence"/>
</dbReference>
<evidence type="ECO:0000256" key="1">
    <source>
        <dbReference type="SAM" id="MobiDB-lite"/>
    </source>
</evidence>
<dbReference type="RefSeq" id="WP_090007622.1">
    <property type="nucleotide sequence ID" value="NZ_FNET01000009.1"/>
</dbReference>